<reference evidence="2" key="1">
    <citation type="journal article" date="2020" name="Nat. Commun.">
        <title>Large-scale genome sequencing of mycorrhizal fungi provides insights into the early evolution of symbiotic traits.</title>
        <authorList>
            <person name="Miyauchi S."/>
            <person name="Kiss E."/>
            <person name="Kuo A."/>
            <person name="Drula E."/>
            <person name="Kohler A."/>
            <person name="Sanchez-Garcia M."/>
            <person name="Morin E."/>
            <person name="Andreopoulos B."/>
            <person name="Barry K.W."/>
            <person name="Bonito G."/>
            <person name="Buee M."/>
            <person name="Carver A."/>
            <person name="Chen C."/>
            <person name="Cichocki N."/>
            <person name="Clum A."/>
            <person name="Culley D."/>
            <person name="Crous P.W."/>
            <person name="Fauchery L."/>
            <person name="Girlanda M."/>
            <person name="Hayes R.D."/>
            <person name="Keri Z."/>
            <person name="LaButti K."/>
            <person name="Lipzen A."/>
            <person name="Lombard V."/>
            <person name="Magnuson J."/>
            <person name="Maillard F."/>
            <person name="Murat C."/>
            <person name="Nolan M."/>
            <person name="Ohm R.A."/>
            <person name="Pangilinan J."/>
            <person name="Pereira M.F."/>
            <person name="Perotto S."/>
            <person name="Peter M."/>
            <person name="Pfister S."/>
            <person name="Riley R."/>
            <person name="Sitrit Y."/>
            <person name="Stielow J.B."/>
            <person name="Szollosi G."/>
            <person name="Zifcakova L."/>
            <person name="Stursova M."/>
            <person name="Spatafora J.W."/>
            <person name="Tedersoo L."/>
            <person name="Vaario L.M."/>
            <person name="Yamada A."/>
            <person name="Yan M."/>
            <person name="Wang P."/>
            <person name="Xu J."/>
            <person name="Bruns T."/>
            <person name="Baldrian P."/>
            <person name="Vilgalys R."/>
            <person name="Dunand C."/>
            <person name="Henrissat B."/>
            <person name="Grigoriev I.V."/>
            <person name="Hibbett D."/>
            <person name="Nagy L.G."/>
            <person name="Martin F.M."/>
        </authorList>
    </citation>
    <scope>NUCLEOTIDE SEQUENCE</scope>
    <source>
        <strain evidence="2">UP504</strain>
    </source>
</reference>
<comment type="caution">
    <text evidence="2">The sequence shown here is derived from an EMBL/GenBank/DDBJ whole genome shotgun (WGS) entry which is preliminary data.</text>
</comment>
<feature type="chain" id="PRO_5040458520" description="Secreted protein" evidence="1">
    <location>
        <begin position="31"/>
        <end position="122"/>
    </location>
</feature>
<evidence type="ECO:0008006" key="4">
    <source>
        <dbReference type="Google" id="ProtNLM"/>
    </source>
</evidence>
<organism evidence="2 3">
    <name type="scientific">Hydnum rufescens UP504</name>
    <dbReference type="NCBI Taxonomy" id="1448309"/>
    <lineage>
        <taxon>Eukaryota</taxon>
        <taxon>Fungi</taxon>
        <taxon>Dikarya</taxon>
        <taxon>Basidiomycota</taxon>
        <taxon>Agaricomycotina</taxon>
        <taxon>Agaricomycetes</taxon>
        <taxon>Cantharellales</taxon>
        <taxon>Hydnaceae</taxon>
        <taxon>Hydnum</taxon>
    </lineage>
</organism>
<name>A0A9P6DM90_9AGAM</name>
<dbReference type="Proteomes" id="UP000886523">
    <property type="component" value="Unassembled WGS sequence"/>
</dbReference>
<keyword evidence="1" id="KW-0732">Signal</keyword>
<sequence>MLRIFPGPFIPALSLLQLLPMATMPGFLSGTHPLYSQRWAVLKWAVIDYGELDVHTPLVGQEKTQQQGFPQELLLAGTVRRNETKRFDNLLECGLRCNDSVRSHVSSFALTLALVPSRLPLA</sequence>
<evidence type="ECO:0000313" key="3">
    <source>
        <dbReference type="Proteomes" id="UP000886523"/>
    </source>
</evidence>
<evidence type="ECO:0000313" key="2">
    <source>
        <dbReference type="EMBL" id="KAF9506662.1"/>
    </source>
</evidence>
<accession>A0A9P6DM90</accession>
<dbReference type="AlphaFoldDB" id="A0A9P6DM90"/>
<protein>
    <recommendedName>
        <fullName evidence="4">Secreted protein</fullName>
    </recommendedName>
</protein>
<dbReference type="EMBL" id="MU129104">
    <property type="protein sequence ID" value="KAF9506662.1"/>
    <property type="molecule type" value="Genomic_DNA"/>
</dbReference>
<evidence type="ECO:0000256" key="1">
    <source>
        <dbReference type="SAM" id="SignalP"/>
    </source>
</evidence>
<keyword evidence="3" id="KW-1185">Reference proteome</keyword>
<gene>
    <name evidence="2" type="ORF">BS47DRAFT_1385489</name>
</gene>
<feature type="signal peptide" evidence="1">
    <location>
        <begin position="1"/>
        <end position="30"/>
    </location>
</feature>
<proteinExistence type="predicted"/>